<evidence type="ECO:0000256" key="8">
    <source>
        <dbReference type="RuleBase" id="RU003905"/>
    </source>
</evidence>
<name>U7VCC8_9FUSO</name>
<dbReference type="GO" id="GO:0006412">
    <property type="term" value="P:translation"/>
    <property type="evidence" value="ECO:0007669"/>
    <property type="project" value="UniProtKB-UniRule"/>
</dbReference>
<evidence type="ECO:0000256" key="2">
    <source>
        <dbReference type="ARBA" id="ARBA00022730"/>
    </source>
</evidence>
<dbReference type="PATRIC" id="fig|1319815.3.peg.1218"/>
<evidence type="ECO:0000256" key="5">
    <source>
        <dbReference type="ARBA" id="ARBA00023274"/>
    </source>
</evidence>
<comment type="subunit">
    <text evidence="7 9">Part of the 50S ribosomal subunit. Forms a cluster with proteins L14 and L19.</text>
</comment>
<keyword evidence="3 7" id="KW-0694">RNA-binding</keyword>
<dbReference type="PROSITE" id="PS00474">
    <property type="entry name" value="RIBOSOMAL_L3"/>
    <property type="match status" value="1"/>
</dbReference>
<dbReference type="HOGENOM" id="CLU_044142_4_1_0"/>
<dbReference type="SUPFAM" id="SSF50447">
    <property type="entry name" value="Translation proteins"/>
    <property type="match status" value="1"/>
</dbReference>
<dbReference type="GO" id="GO:0003735">
    <property type="term" value="F:structural constituent of ribosome"/>
    <property type="evidence" value="ECO:0007669"/>
    <property type="project" value="UniProtKB-UniRule"/>
</dbReference>
<comment type="function">
    <text evidence="7 9">One of the primary rRNA binding proteins, it binds directly near the 3'-end of the 23S rRNA, where it nucleates assembly of the 50S subunit.</text>
</comment>
<dbReference type="EMBL" id="AXZF01000045">
    <property type="protein sequence ID" value="ERT68794.1"/>
    <property type="molecule type" value="Genomic_DNA"/>
</dbReference>
<accession>U7VCC8</accession>
<dbReference type="PANTHER" id="PTHR11229">
    <property type="entry name" value="50S RIBOSOMAL PROTEIN L3"/>
    <property type="match status" value="1"/>
</dbReference>
<dbReference type="FunFam" id="3.30.160.810:FF:000001">
    <property type="entry name" value="50S ribosomal protein L3"/>
    <property type="match status" value="1"/>
</dbReference>
<evidence type="ECO:0000256" key="9">
    <source>
        <dbReference type="RuleBase" id="RU003906"/>
    </source>
</evidence>
<dbReference type="Gene3D" id="3.30.160.810">
    <property type="match status" value="1"/>
</dbReference>
<dbReference type="InterPro" id="IPR019926">
    <property type="entry name" value="Ribosomal_uL3_CS"/>
</dbReference>
<dbReference type="Proteomes" id="UP000017081">
    <property type="component" value="Unassembled WGS sequence"/>
</dbReference>
<comment type="caution">
    <text evidence="10">The sequence shown here is derived from an EMBL/GenBank/DDBJ whole genome shotgun (WGS) entry which is preliminary data.</text>
</comment>
<reference evidence="10 11" key="1">
    <citation type="submission" date="2013-08" db="EMBL/GenBank/DDBJ databases">
        <authorList>
            <person name="Weinstock G."/>
            <person name="Sodergren E."/>
            <person name="Wylie T."/>
            <person name="Fulton L."/>
            <person name="Fulton R."/>
            <person name="Fronick C."/>
            <person name="O'Laughlin M."/>
            <person name="Godfrey J."/>
            <person name="Miner T."/>
            <person name="Herter B."/>
            <person name="Appelbaum E."/>
            <person name="Cordes M."/>
            <person name="Lek S."/>
            <person name="Wollam A."/>
            <person name="Pepin K.H."/>
            <person name="Palsikar V.B."/>
            <person name="Mitreva M."/>
            <person name="Wilson R.K."/>
        </authorList>
    </citation>
    <scope>NUCLEOTIDE SEQUENCE [LARGE SCALE GENOMIC DNA]</scope>
    <source>
        <strain evidence="10 11">ATCC BAA-474</strain>
    </source>
</reference>
<keyword evidence="2 7" id="KW-0699">rRNA-binding</keyword>
<dbReference type="PANTHER" id="PTHR11229:SF16">
    <property type="entry name" value="LARGE RIBOSOMAL SUBUNIT PROTEIN UL3C"/>
    <property type="match status" value="1"/>
</dbReference>
<evidence type="ECO:0000256" key="4">
    <source>
        <dbReference type="ARBA" id="ARBA00022980"/>
    </source>
</evidence>
<evidence type="ECO:0000313" key="10">
    <source>
        <dbReference type="EMBL" id="ERT68794.1"/>
    </source>
</evidence>
<sequence length="213" mass="22990">MEVKHMSGILAKKIGMTQIFEDGKFIPVTVVEAGPNYVLQKKTVENDGYSALQLGFDEKKEKNTTKPLMGIFNKAGVKPLRFVKELKVDSVEGIELGQEIKVDALAEVAFVDITGTSKGKGTSGVMKRHNFSGNRASHGVSRNHRLGGSIGMSSWPGKVLKNKKMAGQYGNATVTVQNLKIVKVDAENNLLLIKGAVPGPKNGYIVVKPAVKK</sequence>
<keyword evidence="11" id="KW-1185">Reference proteome</keyword>
<dbReference type="InterPro" id="IPR000597">
    <property type="entry name" value="Ribosomal_uL3"/>
</dbReference>
<dbReference type="Pfam" id="PF00297">
    <property type="entry name" value="Ribosomal_L3"/>
    <property type="match status" value="1"/>
</dbReference>
<evidence type="ECO:0000256" key="1">
    <source>
        <dbReference type="ARBA" id="ARBA00006540"/>
    </source>
</evidence>
<evidence type="ECO:0000256" key="6">
    <source>
        <dbReference type="ARBA" id="ARBA00035243"/>
    </source>
</evidence>
<dbReference type="GO" id="GO:0022625">
    <property type="term" value="C:cytosolic large ribosomal subunit"/>
    <property type="evidence" value="ECO:0007669"/>
    <property type="project" value="TreeGrafter"/>
</dbReference>
<dbReference type="NCBIfam" id="TIGR03625">
    <property type="entry name" value="L3_bact"/>
    <property type="match status" value="1"/>
</dbReference>
<keyword evidence="5 7" id="KW-0687">Ribonucleoprotein</keyword>
<organism evidence="10 11">
    <name type="scientific">Cetobacterium somerae ATCC BAA-474</name>
    <dbReference type="NCBI Taxonomy" id="1319815"/>
    <lineage>
        <taxon>Bacteria</taxon>
        <taxon>Fusobacteriati</taxon>
        <taxon>Fusobacteriota</taxon>
        <taxon>Fusobacteriia</taxon>
        <taxon>Fusobacteriales</taxon>
        <taxon>Fusobacteriaceae</taxon>
        <taxon>Cetobacterium</taxon>
    </lineage>
</organism>
<dbReference type="FunFam" id="2.40.30.10:FF:000004">
    <property type="entry name" value="50S ribosomal protein L3"/>
    <property type="match status" value="1"/>
</dbReference>
<dbReference type="GO" id="GO:0019843">
    <property type="term" value="F:rRNA binding"/>
    <property type="evidence" value="ECO:0007669"/>
    <property type="project" value="UniProtKB-UniRule"/>
</dbReference>
<dbReference type="eggNOG" id="COG0087">
    <property type="taxonomic scope" value="Bacteria"/>
</dbReference>
<gene>
    <name evidence="7" type="primary">rplC</name>
    <name evidence="10" type="ORF">HMPREF0202_01265</name>
</gene>
<evidence type="ECO:0000313" key="11">
    <source>
        <dbReference type="Proteomes" id="UP000017081"/>
    </source>
</evidence>
<evidence type="ECO:0000256" key="7">
    <source>
        <dbReference type="HAMAP-Rule" id="MF_01325"/>
    </source>
</evidence>
<dbReference type="HAMAP" id="MF_01325_B">
    <property type="entry name" value="Ribosomal_uL3_B"/>
    <property type="match status" value="1"/>
</dbReference>
<keyword evidence="4 7" id="KW-0689">Ribosomal protein</keyword>
<comment type="similarity">
    <text evidence="1 7 8">Belongs to the universal ribosomal protein uL3 family.</text>
</comment>
<proteinExistence type="inferred from homology"/>
<dbReference type="Gene3D" id="2.40.30.10">
    <property type="entry name" value="Translation factors"/>
    <property type="match status" value="1"/>
</dbReference>
<evidence type="ECO:0000256" key="3">
    <source>
        <dbReference type="ARBA" id="ARBA00022884"/>
    </source>
</evidence>
<dbReference type="AlphaFoldDB" id="U7VCC8"/>
<dbReference type="InterPro" id="IPR009000">
    <property type="entry name" value="Transl_B-barrel_sf"/>
</dbReference>
<protein>
    <recommendedName>
        <fullName evidence="6 7">Large ribosomal subunit protein uL3</fullName>
    </recommendedName>
</protein>
<dbReference type="STRING" id="1319815.HMPREF0202_01265"/>
<dbReference type="InterPro" id="IPR019927">
    <property type="entry name" value="Ribosomal_uL3_bac/org-type"/>
</dbReference>